<dbReference type="InterPro" id="IPR003313">
    <property type="entry name" value="AraC-bd"/>
</dbReference>
<dbReference type="GO" id="GO:0043565">
    <property type="term" value="F:sequence-specific DNA binding"/>
    <property type="evidence" value="ECO:0007669"/>
    <property type="project" value="InterPro"/>
</dbReference>
<gene>
    <name evidence="5" type="ORF">HQ865_20335</name>
</gene>
<dbReference type="Pfam" id="PF12833">
    <property type="entry name" value="HTH_18"/>
    <property type="match status" value="1"/>
</dbReference>
<keyword evidence="2" id="KW-0238">DNA-binding</keyword>
<dbReference type="RefSeq" id="WP_173416666.1">
    <property type="nucleotide sequence ID" value="NZ_CP054139.1"/>
</dbReference>
<sequence>MVKNTFPVYDIYTLSGYTQQDIQISRFAPYLQVHKNLYRPHKHNFYHLVLFTKGSGSHTIDFEQFTVTPGQIYFMIPGQVHSWAFDGPVDGYVINFSAAFFNSFLLTPGYIDQFIFFNGIAADSVVNIPADEHPAIFGLMEQIIGESQTHQRHNADMVRTLMLQLFMGISRATIHQPQHQPAGNNYTLLSHFKKLVEEHFPNLKLPKDYAALLYITPNHLNALCNDILGISAGAVIRNRVTLEAKRLLVNLDLNISEIAYRLNFADNSYFSKFFKKQTGLTPEIFRKQILTPNES</sequence>
<evidence type="ECO:0000313" key="6">
    <source>
        <dbReference type="Proteomes" id="UP000505355"/>
    </source>
</evidence>
<keyword evidence="6" id="KW-1185">Reference proteome</keyword>
<dbReference type="SUPFAM" id="SSF51215">
    <property type="entry name" value="Regulatory protein AraC"/>
    <property type="match status" value="1"/>
</dbReference>
<reference evidence="5 6" key="1">
    <citation type="submission" date="2020-05" db="EMBL/GenBank/DDBJ databases">
        <title>Mucilaginibacter mali sp. nov.</title>
        <authorList>
            <person name="Kim H.S."/>
            <person name="Lee K.C."/>
            <person name="Suh M.K."/>
            <person name="Kim J.-S."/>
            <person name="Han K.-I."/>
            <person name="Eom M.K."/>
            <person name="Shin Y.K."/>
            <person name="Lee J.-S."/>
        </authorList>
    </citation>
    <scope>NUCLEOTIDE SEQUENCE [LARGE SCALE GENOMIC DNA]</scope>
    <source>
        <strain evidence="5 6">G2-14</strain>
    </source>
</reference>
<keyword evidence="1" id="KW-0805">Transcription regulation</keyword>
<dbReference type="PANTHER" id="PTHR43280:SF32">
    <property type="entry name" value="TRANSCRIPTIONAL REGULATORY PROTEIN"/>
    <property type="match status" value="1"/>
</dbReference>
<dbReference type="SUPFAM" id="SSF46689">
    <property type="entry name" value="Homeodomain-like"/>
    <property type="match status" value="1"/>
</dbReference>
<feature type="domain" description="HTH araC/xylS-type" evidence="4">
    <location>
        <begin position="190"/>
        <end position="288"/>
    </location>
</feature>
<dbReference type="InterPro" id="IPR018060">
    <property type="entry name" value="HTH_AraC"/>
</dbReference>
<dbReference type="PROSITE" id="PS01124">
    <property type="entry name" value="HTH_ARAC_FAMILY_2"/>
    <property type="match status" value="1"/>
</dbReference>
<dbReference type="KEGG" id="mmab:HQ865_20335"/>
<dbReference type="PANTHER" id="PTHR43280">
    <property type="entry name" value="ARAC-FAMILY TRANSCRIPTIONAL REGULATOR"/>
    <property type="match status" value="1"/>
</dbReference>
<name>A0A7D4TPR0_9SPHI</name>
<evidence type="ECO:0000313" key="5">
    <source>
        <dbReference type="EMBL" id="QKJ32013.1"/>
    </source>
</evidence>
<dbReference type="Gene3D" id="1.10.10.60">
    <property type="entry name" value="Homeodomain-like"/>
    <property type="match status" value="1"/>
</dbReference>
<evidence type="ECO:0000256" key="1">
    <source>
        <dbReference type="ARBA" id="ARBA00023015"/>
    </source>
</evidence>
<evidence type="ECO:0000256" key="3">
    <source>
        <dbReference type="ARBA" id="ARBA00023163"/>
    </source>
</evidence>
<organism evidence="5 6">
    <name type="scientific">Mucilaginibacter mali</name>
    <dbReference type="NCBI Taxonomy" id="2740462"/>
    <lineage>
        <taxon>Bacteria</taxon>
        <taxon>Pseudomonadati</taxon>
        <taxon>Bacteroidota</taxon>
        <taxon>Sphingobacteriia</taxon>
        <taxon>Sphingobacteriales</taxon>
        <taxon>Sphingobacteriaceae</taxon>
        <taxon>Mucilaginibacter</taxon>
    </lineage>
</organism>
<dbReference type="Gene3D" id="2.60.120.10">
    <property type="entry name" value="Jelly Rolls"/>
    <property type="match status" value="1"/>
</dbReference>
<dbReference type="GO" id="GO:0003700">
    <property type="term" value="F:DNA-binding transcription factor activity"/>
    <property type="evidence" value="ECO:0007669"/>
    <property type="project" value="InterPro"/>
</dbReference>
<dbReference type="SMART" id="SM00342">
    <property type="entry name" value="HTH_ARAC"/>
    <property type="match status" value="1"/>
</dbReference>
<dbReference type="InterPro" id="IPR009057">
    <property type="entry name" value="Homeodomain-like_sf"/>
</dbReference>
<dbReference type="EMBL" id="CP054139">
    <property type="protein sequence ID" value="QKJ32013.1"/>
    <property type="molecule type" value="Genomic_DNA"/>
</dbReference>
<dbReference type="Proteomes" id="UP000505355">
    <property type="component" value="Chromosome"/>
</dbReference>
<dbReference type="InterPro" id="IPR014710">
    <property type="entry name" value="RmlC-like_jellyroll"/>
</dbReference>
<dbReference type="InterPro" id="IPR020449">
    <property type="entry name" value="Tscrpt_reg_AraC-type_HTH"/>
</dbReference>
<proteinExistence type="predicted"/>
<dbReference type="PRINTS" id="PR00032">
    <property type="entry name" value="HTHARAC"/>
</dbReference>
<protein>
    <submittedName>
        <fullName evidence="5">Helix-turn-helix domain-containing protein</fullName>
    </submittedName>
</protein>
<dbReference type="Pfam" id="PF02311">
    <property type="entry name" value="AraC_binding"/>
    <property type="match status" value="1"/>
</dbReference>
<keyword evidence="3" id="KW-0804">Transcription</keyword>
<dbReference type="AlphaFoldDB" id="A0A7D4TPR0"/>
<evidence type="ECO:0000259" key="4">
    <source>
        <dbReference type="PROSITE" id="PS01124"/>
    </source>
</evidence>
<accession>A0A7D4TPR0</accession>
<evidence type="ECO:0000256" key="2">
    <source>
        <dbReference type="ARBA" id="ARBA00023125"/>
    </source>
</evidence>
<dbReference type="InterPro" id="IPR037923">
    <property type="entry name" value="HTH-like"/>
</dbReference>